<organism evidence="1 2">
    <name type="scientific">Engystomops pustulosus</name>
    <name type="common">Tungara frog</name>
    <name type="synonym">Physalaemus pustulosus</name>
    <dbReference type="NCBI Taxonomy" id="76066"/>
    <lineage>
        <taxon>Eukaryota</taxon>
        <taxon>Metazoa</taxon>
        <taxon>Chordata</taxon>
        <taxon>Craniata</taxon>
        <taxon>Vertebrata</taxon>
        <taxon>Euteleostomi</taxon>
        <taxon>Amphibia</taxon>
        <taxon>Batrachia</taxon>
        <taxon>Anura</taxon>
        <taxon>Neobatrachia</taxon>
        <taxon>Hyloidea</taxon>
        <taxon>Leptodactylidae</taxon>
        <taxon>Leiuperinae</taxon>
        <taxon>Engystomops</taxon>
    </lineage>
</organism>
<gene>
    <name evidence="1" type="ORF">GDO81_009487</name>
</gene>
<evidence type="ECO:0000313" key="2">
    <source>
        <dbReference type="Proteomes" id="UP000824782"/>
    </source>
</evidence>
<proteinExistence type="predicted"/>
<reference evidence="1" key="1">
    <citation type="thesis" date="2020" institute="ProQuest LLC" country="789 East Eisenhower Parkway, Ann Arbor, MI, USA">
        <title>Comparative Genomics and Chromosome Evolution.</title>
        <authorList>
            <person name="Mudd A.B."/>
        </authorList>
    </citation>
    <scope>NUCLEOTIDE SEQUENCE</scope>
    <source>
        <strain evidence="1">237g6f4</strain>
        <tissue evidence="1">Blood</tissue>
    </source>
</reference>
<dbReference type="EMBL" id="WNYA01000004">
    <property type="protein sequence ID" value="KAG8575238.1"/>
    <property type="molecule type" value="Genomic_DNA"/>
</dbReference>
<protein>
    <recommendedName>
        <fullName evidence="3">Secreted protein</fullName>
    </recommendedName>
</protein>
<dbReference type="AlphaFoldDB" id="A0AAV7BRQ5"/>
<dbReference type="Proteomes" id="UP000824782">
    <property type="component" value="Unassembled WGS sequence"/>
</dbReference>
<accession>A0AAV7BRQ5</accession>
<comment type="caution">
    <text evidence="1">The sequence shown here is derived from an EMBL/GenBank/DDBJ whole genome shotgun (WGS) entry which is preliminary data.</text>
</comment>
<evidence type="ECO:0008006" key="3">
    <source>
        <dbReference type="Google" id="ProtNLM"/>
    </source>
</evidence>
<sequence length="99" mass="10020">MKKAHSSLWMFRVTVSPSPLSLCHGSTSGLLVGGGGTGFHTLLPAPSAALGTSYRAAAPLTGAQTLTCTRLCAASKGPAGPQFRRTASTPCSVTCLLCI</sequence>
<name>A0AAV7BRQ5_ENGPU</name>
<keyword evidence="2" id="KW-1185">Reference proteome</keyword>
<evidence type="ECO:0000313" key="1">
    <source>
        <dbReference type="EMBL" id="KAG8575238.1"/>
    </source>
</evidence>